<dbReference type="Proteomes" id="UP000657385">
    <property type="component" value="Unassembled WGS sequence"/>
</dbReference>
<sequence length="260" mass="28391">MLGGKAEPGEDLTETAAREIGEESGLVVAPRDVQLLAMLVDERGDRPRVTVVAYVSRFTGSPKAMEPHLVERWEWYPIGPLPAPLFQPSLNVLATAFPHAYQADGLVHSYPLASRAALMQTARRDHDAYPPAGPALREGGCQCGRIRFRASGVPDFGHTCSCAHCRRLSGATEMTWVSFDLVDFDWTGPGGEPVWHHTWPDSRRGRCPECGSQICALDDGATSIAVTLAALDDPGELVPVHQSFRDDALLWREPVPTVTR</sequence>
<dbReference type="PROSITE" id="PS00893">
    <property type="entry name" value="NUDIX_BOX"/>
    <property type="match status" value="1"/>
</dbReference>
<keyword evidence="4" id="KW-0862">Zinc</keyword>
<dbReference type="SUPFAM" id="SSF51316">
    <property type="entry name" value="Mss4-like"/>
    <property type="match status" value="1"/>
</dbReference>
<dbReference type="InterPro" id="IPR011057">
    <property type="entry name" value="Mss4-like_sf"/>
</dbReference>
<evidence type="ECO:0000256" key="5">
    <source>
        <dbReference type="ARBA" id="ARBA00023239"/>
    </source>
</evidence>
<dbReference type="InterPro" id="IPR000086">
    <property type="entry name" value="NUDIX_hydrolase_dom"/>
</dbReference>
<organism evidence="8 9">
    <name type="scientific">Streptacidiphilus fuscans</name>
    <dbReference type="NCBI Taxonomy" id="2789292"/>
    <lineage>
        <taxon>Bacteria</taxon>
        <taxon>Bacillati</taxon>
        <taxon>Actinomycetota</taxon>
        <taxon>Actinomycetes</taxon>
        <taxon>Kitasatosporales</taxon>
        <taxon>Streptomycetaceae</taxon>
        <taxon>Streptacidiphilus</taxon>
    </lineage>
</organism>
<dbReference type="PROSITE" id="PS51891">
    <property type="entry name" value="CENP_V_GFA"/>
    <property type="match status" value="1"/>
</dbReference>
<evidence type="ECO:0000259" key="6">
    <source>
        <dbReference type="PROSITE" id="PS51462"/>
    </source>
</evidence>
<dbReference type="PROSITE" id="PS51462">
    <property type="entry name" value="NUDIX"/>
    <property type="match status" value="1"/>
</dbReference>
<dbReference type="Pfam" id="PF04828">
    <property type="entry name" value="GFA"/>
    <property type="match status" value="1"/>
</dbReference>
<dbReference type="EMBL" id="JADPRT010000005">
    <property type="protein sequence ID" value="MBF9069161.1"/>
    <property type="molecule type" value="Genomic_DNA"/>
</dbReference>
<keyword evidence="2" id="KW-0479">Metal-binding</keyword>
<dbReference type="GO" id="GO:0016787">
    <property type="term" value="F:hydrolase activity"/>
    <property type="evidence" value="ECO:0007669"/>
    <property type="project" value="UniProtKB-KW"/>
</dbReference>
<comment type="similarity">
    <text evidence="1">Belongs to the Gfa family.</text>
</comment>
<dbReference type="PANTHER" id="PTHR33337:SF40">
    <property type="entry name" value="CENP-V_GFA DOMAIN-CONTAINING PROTEIN-RELATED"/>
    <property type="match status" value="1"/>
</dbReference>
<evidence type="ECO:0000313" key="9">
    <source>
        <dbReference type="Proteomes" id="UP000657385"/>
    </source>
</evidence>
<evidence type="ECO:0000313" key="8">
    <source>
        <dbReference type="EMBL" id="MBF9069161.1"/>
    </source>
</evidence>
<feature type="domain" description="Nudix hydrolase" evidence="6">
    <location>
        <begin position="1"/>
        <end position="107"/>
    </location>
</feature>
<dbReference type="InterPro" id="IPR020084">
    <property type="entry name" value="NUDIX_hydrolase_CS"/>
</dbReference>
<name>A0A931B2P7_9ACTN</name>
<keyword evidence="5" id="KW-0456">Lyase</keyword>
<dbReference type="AlphaFoldDB" id="A0A931B2P7"/>
<protein>
    <submittedName>
        <fullName evidence="8">NUDIX domain-containing protein</fullName>
    </submittedName>
</protein>
<evidence type="ECO:0000256" key="1">
    <source>
        <dbReference type="ARBA" id="ARBA00005495"/>
    </source>
</evidence>
<proteinExistence type="inferred from homology"/>
<feature type="domain" description="CENP-V/GFA" evidence="7">
    <location>
        <begin position="137"/>
        <end position="246"/>
    </location>
</feature>
<dbReference type="InterPro" id="IPR006913">
    <property type="entry name" value="CENP-V/GFA"/>
</dbReference>
<dbReference type="InterPro" id="IPR015797">
    <property type="entry name" value="NUDIX_hydrolase-like_dom_sf"/>
</dbReference>
<comment type="caution">
    <text evidence="8">The sequence shown here is derived from an EMBL/GenBank/DDBJ whole genome shotgun (WGS) entry which is preliminary data.</text>
</comment>
<dbReference type="Gene3D" id="3.90.79.10">
    <property type="entry name" value="Nucleoside Triphosphate Pyrophosphohydrolase"/>
    <property type="match status" value="1"/>
</dbReference>
<dbReference type="SUPFAM" id="SSF55811">
    <property type="entry name" value="Nudix"/>
    <property type="match status" value="1"/>
</dbReference>
<dbReference type="Gene3D" id="3.90.1590.10">
    <property type="entry name" value="glutathione-dependent formaldehyde- activating enzyme (gfa)"/>
    <property type="match status" value="1"/>
</dbReference>
<evidence type="ECO:0000256" key="2">
    <source>
        <dbReference type="ARBA" id="ARBA00022723"/>
    </source>
</evidence>
<gene>
    <name evidence="8" type="ORF">I2501_14140</name>
</gene>
<dbReference type="GO" id="GO:0046872">
    <property type="term" value="F:metal ion binding"/>
    <property type="evidence" value="ECO:0007669"/>
    <property type="project" value="UniProtKB-KW"/>
</dbReference>
<dbReference type="Pfam" id="PF00293">
    <property type="entry name" value="NUDIX"/>
    <property type="match status" value="1"/>
</dbReference>
<dbReference type="PANTHER" id="PTHR33337">
    <property type="entry name" value="GFA DOMAIN-CONTAINING PROTEIN"/>
    <property type="match status" value="1"/>
</dbReference>
<accession>A0A931B2P7</accession>
<keyword evidence="9" id="KW-1185">Reference proteome</keyword>
<evidence type="ECO:0000256" key="3">
    <source>
        <dbReference type="ARBA" id="ARBA00022801"/>
    </source>
</evidence>
<reference evidence="8" key="1">
    <citation type="submission" date="2020-11" db="EMBL/GenBank/DDBJ databases">
        <title>Isolation and identification of active actinomycetes.</title>
        <authorList>
            <person name="Yu B."/>
        </authorList>
    </citation>
    <scope>NUCLEOTIDE SEQUENCE</scope>
    <source>
        <strain evidence="8">NEAU-YB345</strain>
    </source>
</reference>
<keyword evidence="3" id="KW-0378">Hydrolase</keyword>
<dbReference type="GO" id="GO:0016846">
    <property type="term" value="F:carbon-sulfur lyase activity"/>
    <property type="evidence" value="ECO:0007669"/>
    <property type="project" value="InterPro"/>
</dbReference>
<evidence type="ECO:0000256" key="4">
    <source>
        <dbReference type="ARBA" id="ARBA00022833"/>
    </source>
</evidence>
<evidence type="ECO:0000259" key="7">
    <source>
        <dbReference type="PROSITE" id="PS51891"/>
    </source>
</evidence>